<gene>
    <name evidence="2" type="ORF">A2311_03155</name>
</gene>
<sequence length="174" mass="19010">MRKIAGLLVVLFLFSFIALAAQAVPKVEKNIVVKKSPFDYDLIVTVTAADNQVAKYLPVRIFIEDKSYKLCLEDHYGNAFVQVVSVSGDTSGLTSSNNIMFIPGKAIKTINVKIGWKGKVKTGMEKMVAPQVPMDAVVDGQITSLPYSLYGVTGYTSAADKMLQMKKEISPKVD</sequence>
<dbReference type="AlphaFoldDB" id="A0A1F4TRC2"/>
<protein>
    <submittedName>
        <fullName evidence="2">Uncharacterized protein</fullName>
    </submittedName>
</protein>
<dbReference type="Proteomes" id="UP000178951">
    <property type="component" value="Unassembled WGS sequence"/>
</dbReference>
<feature type="signal peptide" evidence="1">
    <location>
        <begin position="1"/>
        <end position="20"/>
    </location>
</feature>
<keyword evidence="1" id="KW-0732">Signal</keyword>
<reference evidence="2 3" key="1">
    <citation type="journal article" date="2016" name="Nat. Commun.">
        <title>Thousands of microbial genomes shed light on interconnected biogeochemical processes in an aquifer system.</title>
        <authorList>
            <person name="Anantharaman K."/>
            <person name="Brown C.T."/>
            <person name="Hug L.A."/>
            <person name="Sharon I."/>
            <person name="Castelle C.J."/>
            <person name="Probst A.J."/>
            <person name="Thomas B.C."/>
            <person name="Singh A."/>
            <person name="Wilkins M.J."/>
            <person name="Karaoz U."/>
            <person name="Brodie E.L."/>
            <person name="Williams K.H."/>
            <person name="Hubbard S.S."/>
            <person name="Banfield J.F."/>
        </authorList>
    </citation>
    <scope>NUCLEOTIDE SEQUENCE [LARGE SCALE GENOMIC DNA]</scope>
</reference>
<evidence type="ECO:0000256" key="1">
    <source>
        <dbReference type="SAM" id="SignalP"/>
    </source>
</evidence>
<dbReference type="STRING" id="1802583.A2311_03155"/>
<organism evidence="2 3">
    <name type="scientific">candidate division WOR-1 bacterium RIFOXYB2_FULL_48_7</name>
    <dbReference type="NCBI Taxonomy" id="1802583"/>
    <lineage>
        <taxon>Bacteria</taxon>
        <taxon>Bacillati</taxon>
        <taxon>Saganbacteria</taxon>
    </lineage>
</organism>
<feature type="chain" id="PRO_5009514655" evidence="1">
    <location>
        <begin position="21"/>
        <end position="174"/>
    </location>
</feature>
<proteinExistence type="predicted"/>
<evidence type="ECO:0000313" key="2">
    <source>
        <dbReference type="EMBL" id="OGC35187.1"/>
    </source>
</evidence>
<name>A0A1F4TRC2_UNCSA</name>
<evidence type="ECO:0000313" key="3">
    <source>
        <dbReference type="Proteomes" id="UP000178951"/>
    </source>
</evidence>
<accession>A0A1F4TRC2</accession>
<comment type="caution">
    <text evidence="2">The sequence shown here is derived from an EMBL/GenBank/DDBJ whole genome shotgun (WGS) entry which is preliminary data.</text>
</comment>
<dbReference type="EMBL" id="MEUF01000033">
    <property type="protein sequence ID" value="OGC35187.1"/>
    <property type="molecule type" value="Genomic_DNA"/>
</dbReference>